<dbReference type="EMBL" id="JAUJEA010000007">
    <property type="protein sequence ID" value="MDN5203332.1"/>
    <property type="molecule type" value="Genomic_DNA"/>
</dbReference>
<keyword evidence="1" id="KW-1133">Transmembrane helix</keyword>
<dbReference type="Proteomes" id="UP001172082">
    <property type="component" value="Unassembled WGS sequence"/>
</dbReference>
<evidence type="ECO:0000313" key="3">
    <source>
        <dbReference type="Proteomes" id="UP001172082"/>
    </source>
</evidence>
<gene>
    <name evidence="2" type="ORF">QQ008_18240</name>
</gene>
<name>A0ABT8KRE9_9BACT</name>
<comment type="caution">
    <text evidence="2">The sequence shown here is derived from an EMBL/GenBank/DDBJ whole genome shotgun (WGS) entry which is preliminary data.</text>
</comment>
<evidence type="ECO:0000313" key="2">
    <source>
        <dbReference type="EMBL" id="MDN5203332.1"/>
    </source>
</evidence>
<accession>A0ABT8KRE9</accession>
<dbReference type="InterPro" id="IPR036514">
    <property type="entry name" value="SGNH_hydro_sf"/>
</dbReference>
<keyword evidence="1" id="KW-0812">Transmembrane</keyword>
<dbReference type="Gene3D" id="3.40.50.1110">
    <property type="entry name" value="SGNH hydrolase"/>
    <property type="match status" value="1"/>
</dbReference>
<keyword evidence="3" id="KW-1185">Reference proteome</keyword>
<organism evidence="2 3">
    <name type="scientific">Splendidivirga corallicola</name>
    <dbReference type="NCBI Taxonomy" id="3051826"/>
    <lineage>
        <taxon>Bacteria</taxon>
        <taxon>Pseudomonadati</taxon>
        <taxon>Bacteroidota</taxon>
        <taxon>Cytophagia</taxon>
        <taxon>Cytophagales</taxon>
        <taxon>Splendidivirgaceae</taxon>
        <taxon>Splendidivirga</taxon>
    </lineage>
</organism>
<evidence type="ECO:0008006" key="4">
    <source>
        <dbReference type="Google" id="ProtNLM"/>
    </source>
</evidence>
<dbReference type="RefSeq" id="WP_346753356.1">
    <property type="nucleotide sequence ID" value="NZ_JAUJEA010000007.1"/>
</dbReference>
<protein>
    <recommendedName>
        <fullName evidence="4">SGNH/GDSL hydrolase family protein</fullName>
    </recommendedName>
</protein>
<evidence type="ECO:0000256" key="1">
    <source>
        <dbReference type="SAM" id="Phobius"/>
    </source>
</evidence>
<sequence length="384" mass="44002">MRKGFKVILYNILILLSLMVLINWLSGVYMRKVLKPDKTELPNYKDEIEYAKKIYADYRSTENIYKPFVGWTNKPYRGTTLTINEAGDRVHEPNKASLSGKKGSIRFFGGSTMWGVGTDDQNTIPALFDTVHPGYTIYNHGQIAYTSRQSLARLTNLIYKNEPIDKVVFYDGVNEVLILCRNEMELPSHLKLTDFKQKLEATFQSKVVGALNYAFLKNTVELTGKIRRGLSDKKEINLKSFDTSEYGYDCFSNPEKMEMVAEGLLKCWEMAHSMVTSRGGDFIAILQPVSYVGSPKVDHLEMGKVGSNMRSEAERLTYTVFYEILKAKIKEKDYDWIYDLSDAFDLDKYIYVDACHVSANGNEIIAKRIKTIFEEKFTHSLVEN</sequence>
<dbReference type="SUPFAM" id="SSF52266">
    <property type="entry name" value="SGNH hydrolase"/>
    <property type="match status" value="1"/>
</dbReference>
<proteinExistence type="predicted"/>
<keyword evidence="1" id="KW-0472">Membrane</keyword>
<feature type="transmembrane region" description="Helical" evidence="1">
    <location>
        <begin position="7"/>
        <end position="30"/>
    </location>
</feature>
<reference evidence="2" key="1">
    <citation type="submission" date="2023-06" db="EMBL/GenBank/DDBJ databases">
        <title>Genomic of Parafulvivirga corallium.</title>
        <authorList>
            <person name="Wang G."/>
        </authorList>
    </citation>
    <scope>NUCLEOTIDE SEQUENCE</scope>
    <source>
        <strain evidence="2">BMA10</strain>
    </source>
</reference>